<dbReference type="EMBL" id="JAXLQG010000044">
    <property type="protein sequence ID" value="KAK5527558.1"/>
    <property type="molecule type" value="Genomic_DNA"/>
</dbReference>
<dbReference type="AlphaFoldDB" id="A0AAV9PQN4"/>
<proteinExistence type="predicted"/>
<comment type="caution">
    <text evidence="1">The sequence shown here is derived from an EMBL/GenBank/DDBJ whole genome shotgun (WGS) entry which is preliminary data.</text>
</comment>
<dbReference type="Proteomes" id="UP001345827">
    <property type="component" value="Unassembled WGS sequence"/>
</dbReference>
<sequence length="199" mass="22264">MCWSCGIPRKDLGNFLDRASPSLLVKSHGARDAFARGGFGCNNVHLLHGRGEPLLSVDEDYLGAVQRPVDSAAQILSEAYFHALQGVFGFITREQFLQDLAQFPAQGILLSWDQRRWLALANLVWAIGSKWSHVAKLDDQDLHAKSHLVYYARARALGLDHRVLFDHPNGEGVQAIGLLSFYWFQNGSISRFNADFDLI</sequence>
<dbReference type="PANTHER" id="PTHR47654">
    <property type="entry name" value="ZN(II)2CYS6 TRANSCRIPTION FACTOR (EUROFUNG)-RELATED"/>
    <property type="match status" value="1"/>
</dbReference>
<dbReference type="InterPro" id="IPR053230">
    <property type="entry name" value="Trans_reg_galc"/>
</dbReference>
<accession>A0AAV9PQN4</accession>
<name>A0AAV9PQN4_9PEZI</name>
<organism evidence="1 2">
    <name type="scientific">Vermiconidia calcicola</name>
    <dbReference type="NCBI Taxonomy" id="1690605"/>
    <lineage>
        <taxon>Eukaryota</taxon>
        <taxon>Fungi</taxon>
        <taxon>Dikarya</taxon>
        <taxon>Ascomycota</taxon>
        <taxon>Pezizomycotina</taxon>
        <taxon>Dothideomycetes</taxon>
        <taxon>Dothideomycetidae</taxon>
        <taxon>Mycosphaerellales</taxon>
        <taxon>Extremaceae</taxon>
        <taxon>Vermiconidia</taxon>
    </lineage>
</organism>
<evidence type="ECO:0000313" key="2">
    <source>
        <dbReference type="Proteomes" id="UP001345827"/>
    </source>
</evidence>
<evidence type="ECO:0000313" key="1">
    <source>
        <dbReference type="EMBL" id="KAK5527558.1"/>
    </source>
</evidence>
<dbReference type="CDD" id="cd12148">
    <property type="entry name" value="fungal_TF_MHR"/>
    <property type="match status" value="1"/>
</dbReference>
<protein>
    <submittedName>
        <fullName evidence="1">Uncharacterized protein</fullName>
    </submittedName>
</protein>
<dbReference type="PANTHER" id="PTHR47654:SF5">
    <property type="entry name" value="TRANSCRIPTION FACTOR DOMAIN-CONTAINING PROTEIN"/>
    <property type="match status" value="1"/>
</dbReference>
<gene>
    <name evidence="1" type="ORF">LTR25_011081</name>
</gene>
<reference evidence="1 2" key="1">
    <citation type="submission" date="2023-06" db="EMBL/GenBank/DDBJ databases">
        <title>Black Yeasts Isolated from many extreme environments.</title>
        <authorList>
            <person name="Coleine C."/>
            <person name="Stajich J.E."/>
            <person name="Selbmann L."/>
        </authorList>
    </citation>
    <scope>NUCLEOTIDE SEQUENCE [LARGE SCALE GENOMIC DNA]</scope>
    <source>
        <strain evidence="1 2">CCFEE 5887</strain>
    </source>
</reference>
<keyword evidence="2" id="KW-1185">Reference proteome</keyword>